<sequence length="1166" mass="129249">MLSMPTEDPARCSVALWLPVLLLSCSGSVDATSPHTSIFTARDILLLRLYRILSLFLVSHPSARAQHILLTPGNVTMEDTKNVQALGVSSARGAGEGLDIDSTKVIEEGPKESPQLESLKVTPIELAPATLLKQQPPDSGVQLKEDGRDNKEGSCVAVSNQQNISAEKKLVAVEVTVNSHELEEPVGAITSLPGEVDTGGTQDNLGSEFEEILLQDARLDVKQELDLDSSWASESLENGKHLDRSNQLDATCKAEKHMEGEGIQPIPETTLNGVLDKLSSLDPSEIFKDPVDDSFAPNYSKVIKTPMCFAMMYAKIAEHQYITWRSFVEDFERICYNAMKYNQKRSKIWNAASSLLRQGKKILEPYSEHGDNIVDGGNQDGYTQDLVTGILSEAYGEEMSCRLDEKRISRPTHSEVIEVPVGELLNSHGCEDGISPLLSGNKKDALAAVSDVRSSYLKQDFEKSDSIGRDPKHSRMSHLEEEVKVEILECTVPEDLRLDSRDEATECSSSFGYTQSQEHSDPEAEGLQQNAEVESELRDGNGALSSAFADEDEIVGGNERSKKALNAEWKKYRRGIEWRCRWLEVRLNELRARSEKYDRILEERRAKKQWTTDMHPGEESSARTSQLKDVPIKGQPILRRRRRKQVESSVDLDVYMARHPLFSRYDKKRKRDKEDTYVETKTDSGQQGHSQLHLELERRVPEESDTEEQVAVVRSTVGGQDSMEQILWKIEALQARVEKMKHQLSRGAPPKVATQPVTVPKVPANLPRAPTQASPRISVPGTAPRPPGTKGRPPAGQSPGFSGTVSSANGGLQKQASASIRRRSSDYDINNMVMPVSVGAKYVEHIKHADIWTPHWRLVEGAESSDQYLGGSSSDEDTDDEQFESRHADMEINERQQRYMLPPKKSPDGEGPGSGKGRSSKSGMGKGAGKMSGKSGKSGRISGPSKAVAAETVESPDSSISPAFAGSIPKGKRRKRLFNAHAFTSNRAQKLTAQVAESPTSNQSTETPDESILGDDMVETKLLDETSVDILSSGDTETLNVQLANLAADQGETRKKRNTDWTTESNVSIRIPAAPLWTPEGPLSRKREYDLSPLIFRGSPAIFYPYRIYEWGKPSVRRRCHFNWRLFSPQKQSAWRFRNVQLSNLACYGTQAGYCPIDSPPNFEPL</sequence>
<feature type="region of interest" description="Disordered" evidence="3">
    <location>
        <begin position="507"/>
        <end position="533"/>
    </location>
</feature>
<dbReference type="SMART" id="SM00297">
    <property type="entry name" value="BROMO"/>
    <property type="match status" value="1"/>
</dbReference>
<feature type="region of interest" description="Disordered" evidence="3">
    <location>
        <begin position="991"/>
        <end position="1011"/>
    </location>
</feature>
<feature type="compositionally biased region" description="Basic and acidic residues" evidence="3">
    <location>
        <begin position="672"/>
        <end position="682"/>
    </location>
</feature>
<dbReference type="CDD" id="cd11650">
    <property type="entry name" value="AT4G37440_like"/>
    <property type="match status" value="1"/>
</dbReference>
<dbReference type="Gene3D" id="6.10.250.3170">
    <property type="match status" value="1"/>
</dbReference>
<feature type="region of interest" description="Disordered" evidence="3">
    <location>
        <begin position="864"/>
        <end position="883"/>
    </location>
</feature>
<dbReference type="Pfam" id="PF00439">
    <property type="entry name" value="Bromodomain"/>
    <property type="match status" value="1"/>
</dbReference>
<reference evidence="7" key="1">
    <citation type="journal article" date="2017" name="Cell">
        <title>Insights into land plant evolution garnered from the Marchantia polymorpha genome.</title>
        <authorList>
            <person name="Bowman J.L."/>
            <person name="Kohchi T."/>
            <person name="Yamato K.T."/>
            <person name="Jenkins J."/>
            <person name="Shu S."/>
            <person name="Ishizaki K."/>
            <person name="Yamaoka S."/>
            <person name="Nishihama R."/>
            <person name="Nakamura Y."/>
            <person name="Berger F."/>
            <person name="Adam C."/>
            <person name="Aki S.S."/>
            <person name="Althoff F."/>
            <person name="Araki T."/>
            <person name="Arteaga-Vazquez M.A."/>
            <person name="Balasubrmanian S."/>
            <person name="Barry K."/>
            <person name="Bauer D."/>
            <person name="Boehm C.R."/>
            <person name="Briginshaw L."/>
            <person name="Caballero-Perez J."/>
            <person name="Catarino B."/>
            <person name="Chen F."/>
            <person name="Chiyoda S."/>
            <person name="Chovatia M."/>
            <person name="Davies K.M."/>
            <person name="Delmans M."/>
            <person name="Demura T."/>
            <person name="Dierschke T."/>
            <person name="Dolan L."/>
            <person name="Dorantes-Acosta A.E."/>
            <person name="Eklund D.M."/>
            <person name="Florent S.N."/>
            <person name="Flores-Sandoval E."/>
            <person name="Fujiyama A."/>
            <person name="Fukuzawa H."/>
            <person name="Galik B."/>
            <person name="Grimanelli D."/>
            <person name="Grimwood J."/>
            <person name="Grossniklaus U."/>
            <person name="Hamada T."/>
            <person name="Haseloff J."/>
            <person name="Hetherington A.J."/>
            <person name="Higo A."/>
            <person name="Hirakawa Y."/>
            <person name="Hundley H.N."/>
            <person name="Ikeda Y."/>
            <person name="Inoue K."/>
            <person name="Inoue S.I."/>
            <person name="Ishida S."/>
            <person name="Jia Q."/>
            <person name="Kakita M."/>
            <person name="Kanazawa T."/>
            <person name="Kawai Y."/>
            <person name="Kawashima T."/>
            <person name="Kennedy M."/>
            <person name="Kinose K."/>
            <person name="Kinoshita T."/>
            <person name="Kohara Y."/>
            <person name="Koide E."/>
            <person name="Komatsu K."/>
            <person name="Kopischke S."/>
            <person name="Kubo M."/>
            <person name="Kyozuka J."/>
            <person name="Lagercrantz U."/>
            <person name="Lin S.S."/>
            <person name="Lindquist E."/>
            <person name="Lipzen A.M."/>
            <person name="Lu C.W."/>
            <person name="De Luna E."/>
            <person name="Martienssen R.A."/>
            <person name="Minamino N."/>
            <person name="Mizutani M."/>
            <person name="Mizutani M."/>
            <person name="Mochizuki N."/>
            <person name="Monte I."/>
            <person name="Mosher R."/>
            <person name="Nagasaki H."/>
            <person name="Nakagami H."/>
            <person name="Naramoto S."/>
            <person name="Nishitani K."/>
            <person name="Ohtani M."/>
            <person name="Okamoto T."/>
            <person name="Okumura M."/>
            <person name="Phillips J."/>
            <person name="Pollak B."/>
            <person name="Reinders A."/>
            <person name="Rovekamp M."/>
            <person name="Sano R."/>
            <person name="Sawa S."/>
            <person name="Schmid M.W."/>
            <person name="Shirakawa M."/>
            <person name="Solano R."/>
            <person name="Spunde A."/>
            <person name="Suetsugu N."/>
            <person name="Sugano S."/>
            <person name="Sugiyama A."/>
            <person name="Sun R."/>
            <person name="Suzuki Y."/>
            <person name="Takenaka M."/>
            <person name="Takezawa D."/>
            <person name="Tomogane H."/>
            <person name="Tsuzuki M."/>
            <person name="Ueda T."/>
            <person name="Umeda M."/>
            <person name="Ward J.M."/>
            <person name="Watanabe Y."/>
            <person name="Yazaki K."/>
            <person name="Yokoyama R."/>
            <person name="Yoshitake Y."/>
            <person name="Yotsui I."/>
            <person name="Zachgo S."/>
            <person name="Schmutz J."/>
        </authorList>
    </citation>
    <scope>NUCLEOTIDE SEQUENCE [LARGE SCALE GENOMIC DNA]</scope>
    <source>
        <strain evidence="7">Tak-1</strain>
    </source>
</reference>
<evidence type="ECO:0000313" key="7">
    <source>
        <dbReference type="Proteomes" id="UP000244005"/>
    </source>
</evidence>
<gene>
    <name evidence="6" type="ORF">MARPO_0007s0209</name>
</gene>
<feature type="compositionally biased region" description="Polar residues" evidence="3">
    <location>
        <begin position="991"/>
        <end position="1006"/>
    </location>
</feature>
<evidence type="ECO:0000256" key="4">
    <source>
        <dbReference type="SAM" id="SignalP"/>
    </source>
</evidence>
<dbReference type="EMBL" id="KZ772679">
    <property type="protein sequence ID" value="PTQ47843.1"/>
    <property type="molecule type" value="Genomic_DNA"/>
</dbReference>
<name>A0A2R6XP05_MARPO</name>
<proteinExistence type="predicted"/>
<dbReference type="InterPro" id="IPR038745">
    <property type="entry name" value="AT4G37440-like"/>
</dbReference>
<feature type="chain" id="PRO_5015306149" description="Bromo domain-containing protein" evidence="4">
    <location>
        <begin position="32"/>
        <end position="1166"/>
    </location>
</feature>
<feature type="region of interest" description="Disordered" evidence="3">
    <location>
        <begin position="134"/>
        <end position="153"/>
    </location>
</feature>
<evidence type="ECO:0000256" key="1">
    <source>
        <dbReference type="ARBA" id="ARBA00023117"/>
    </source>
</evidence>
<keyword evidence="4" id="KW-0732">Signal</keyword>
<dbReference type="InterPro" id="IPR001487">
    <property type="entry name" value="Bromodomain"/>
</dbReference>
<feature type="region of interest" description="Disordered" evidence="3">
    <location>
        <begin position="891"/>
        <end position="968"/>
    </location>
</feature>
<dbReference type="PROSITE" id="PS50014">
    <property type="entry name" value="BROMODOMAIN_2"/>
    <property type="match status" value="1"/>
</dbReference>
<dbReference type="InterPro" id="IPR036427">
    <property type="entry name" value="Bromodomain-like_sf"/>
</dbReference>
<evidence type="ECO:0000259" key="5">
    <source>
        <dbReference type="PROSITE" id="PS50014"/>
    </source>
</evidence>
<evidence type="ECO:0000256" key="2">
    <source>
        <dbReference type="PROSITE-ProRule" id="PRU00035"/>
    </source>
</evidence>
<protein>
    <recommendedName>
        <fullName evidence="5">Bromo domain-containing protein</fullName>
    </recommendedName>
</protein>
<dbReference type="PANTHER" id="PTHR34057:SF1">
    <property type="entry name" value="ELONGATION FACTOR"/>
    <property type="match status" value="1"/>
</dbReference>
<feature type="compositionally biased region" description="Polar residues" evidence="3">
    <location>
        <begin position="799"/>
        <end position="818"/>
    </location>
</feature>
<dbReference type="Gene3D" id="1.20.920.10">
    <property type="entry name" value="Bromodomain-like"/>
    <property type="match status" value="1"/>
</dbReference>
<dbReference type="OrthoDB" id="21648at2759"/>
<keyword evidence="7" id="KW-1185">Reference proteome</keyword>
<feature type="compositionally biased region" description="Basic and acidic residues" evidence="3">
    <location>
        <begin position="143"/>
        <end position="152"/>
    </location>
</feature>
<dbReference type="AlphaFoldDB" id="A0A2R6XP05"/>
<feature type="signal peptide" evidence="4">
    <location>
        <begin position="1"/>
        <end position="31"/>
    </location>
</feature>
<evidence type="ECO:0000313" key="6">
    <source>
        <dbReference type="EMBL" id="PTQ47843.1"/>
    </source>
</evidence>
<feature type="compositionally biased region" description="Polar residues" evidence="3">
    <location>
        <begin position="507"/>
        <end position="517"/>
    </location>
</feature>
<dbReference type="SUPFAM" id="SSF47370">
    <property type="entry name" value="Bromodomain"/>
    <property type="match status" value="1"/>
</dbReference>
<feature type="compositionally biased region" description="Low complexity" evidence="3">
    <location>
        <begin position="931"/>
        <end position="946"/>
    </location>
</feature>
<accession>A0A2R6XP05</accession>
<feature type="domain" description="Bromo" evidence="5">
    <location>
        <begin position="279"/>
        <end position="349"/>
    </location>
</feature>
<evidence type="ECO:0000256" key="3">
    <source>
        <dbReference type="SAM" id="MobiDB-lite"/>
    </source>
</evidence>
<dbReference type="Proteomes" id="UP000244005">
    <property type="component" value="Unassembled WGS sequence"/>
</dbReference>
<feature type="region of interest" description="Disordered" evidence="3">
    <location>
        <begin position="741"/>
        <end position="821"/>
    </location>
</feature>
<keyword evidence="1 2" id="KW-0103">Bromodomain</keyword>
<dbReference type="CDD" id="cd04369">
    <property type="entry name" value="Bromodomain"/>
    <property type="match status" value="1"/>
</dbReference>
<organism evidence="6 7">
    <name type="scientific">Marchantia polymorpha</name>
    <name type="common">Common liverwort</name>
    <name type="synonym">Marchantia aquatica</name>
    <dbReference type="NCBI Taxonomy" id="3197"/>
    <lineage>
        <taxon>Eukaryota</taxon>
        <taxon>Viridiplantae</taxon>
        <taxon>Streptophyta</taxon>
        <taxon>Embryophyta</taxon>
        <taxon>Marchantiophyta</taxon>
        <taxon>Marchantiopsida</taxon>
        <taxon>Marchantiidae</taxon>
        <taxon>Marchantiales</taxon>
        <taxon>Marchantiaceae</taxon>
        <taxon>Marchantia</taxon>
    </lineage>
</organism>
<dbReference type="PANTHER" id="PTHR34057">
    <property type="entry name" value="ELONGATION FACTOR"/>
    <property type="match status" value="1"/>
</dbReference>
<feature type="region of interest" description="Disordered" evidence="3">
    <location>
        <begin position="666"/>
        <end position="693"/>
    </location>
</feature>